<dbReference type="SUPFAM" id="SSF47413">
    <property type="entry name" value="lambda repressor-like DNA-binding domains"/>
    <property type="match status" value="1"/>
</dbReference>
<proteinExistence type="predicted"/>
<dbReference type="GO" id="GO:0003677">
    <property type="term" value="F:DNA binding"/>
    <property type="evidence" value="ECO:0007669"/>
    <property type="project" value="InterPro"/>
</dbReference>
<dbReference type="SMART" id="SM00530">
    <property type="entry name" value="HTH_XRE"/>
    <property type="match status" value="1"/>
</dbReference>
<comment type="caution">
    <text evidence="2">The sequence shown here is derived from an EMBL/GenBank/DDBJ whole genome shotgun (WGS) entry which is preliminary data.</text>
</comment>
<dbReference type="EMBL" id="RXHJ01000005">
    <property type="protein sequence ID" value="RSZ64405.1"/>
    <property type="molecule type" value="Genomic_DNA"/>
</dbReference>
<dbReference type="OrthoDB" id="4427954at2"/>
<accession>A0A430HZQ8</accession>
<evidence type="ECO:0000313" key="2">
    <source>
        <dbReference type="EMBL" id="RSZ64405.1"/>
    </source>
</evidence>
<evidence type="ECO:0000313" key="3">
    <source>
        <dbReference type="Proteomes" id="UP000274907"/>
    </source>
</evidence>
<dbReference type="Proteomes" id="UP000274907">
    <property type="component" value="Unassembled WGS sequence"/>
</dbReference>
<dbReference type="AlphaFoldDB" id="A0A430HZQ8"/>
<dbReference type="InterPro" id="IPR010982">
    <property type="entry name" value="Lambda_DNA-bd_dom_sf"/>
</dbReference>
<sequence length="172" mass="19423">MSVNMRNIAGAALVSNNEHMGDMQSFGDNVRVEREKNGWSRLELQRRLEKSGATFHATTLRRIETGEQEPRLSEALALASALDVPLVQLIGTTEGVTHRVHAAFDELDRQREGVVAAYKRWRRQVFHAGVEIARMGAVDPDESRWKRATRDLDLASDVEALMDELREIEDEA</sequence>
<name>A0A430HZQ8_9CORY</name>
<keyword evidence="3" id="KW-1185">Reference proteome</keyword>
<protein>
    <submittedName>
        <fullName evidence="2">XRE family transcriptional regulator</fullName>
    </submittedName>
</protein>
<dbReference type="InterPro" id="IPR001387">
    <property type="entry name" value="Cro/C1-type_HTH"/>
</dbReference>
<dbReference type="PROSITE" id="PS50943">
    <property type="entry name" value="HTH_CROC1"/>
    <property type="match status" value="1"/>
</dbReference>
<evidence type="ECO:0000259" key="1">
    <source>
        <dbReference type="PROSITE" id="PS50943"/>
    </source>
</evidence>
<feature type="domain" description="HTH cro/C1-type" evidence="1">
    <location>
        <begin position="30"/>
        <end position="89"/>
    </location>
</feature>
<reference evidence="2 3" key="1">
    <citation type="submission" date="2018-12" db="EMBL/GenBank/DDBJ databases">
        <title>YIM 101343 draft genome.</title>
        <authorList>
            <person name="Chen X."/>
        </authorList>
    </citation>
    <scope>NUCLEOTIDE SEQUENCE [LARGE SCALE GENOMIC DNA]</scope>
    <source>
        <strain evidence="2 3">YIM 101343</strain>
    </source>
</reference>
<dbReference type="Pfam" id="PF01381">
    <property type="entry name" value="HTH_3"/>
    <property type="match status" value="1"/>
</dbReference>
<dbReference type="Gene3D" id="1.10.260.40">
    <property type="entry name" value="lambda repressor-like DNA-binding domains"/>
    <property type="match status" value="1"/>
</dbReference>
<gene>
    <name evidence="2" type="ORF">EAH68_05275</name>
</gene>
<organism evidence="2 3">
    <name type="scientific">Corynebacterium hylobatis</name>
    <dbReference type="NCBI Taxonomy" id="1859290"/>
    <lineage>
        <taxon>Bacteria</taxon>
        <taxon>Bacillati</taxon>
        <taxon>Actinomycetota</taxon>
        <taxon>Actinomycetes</taxon>
        <taxon>Mycobacteriales</taxon>
        <taxon>Corynebacteriaceae</taxon>
        <taxon>Corynebacterium</taxon>
    </lineage>
</organism>
<dbReference type="CDD" id="cd00093">
    <property type="entry name" value="HTH_XRE"/>
    <property type="match status" value="1"/>
</dbReference>